<comment type="caution">
    <text evidence="2">The sequence shown here is derived from an EMBL/GenBank/DDBJ whole genome shotgun (WGS) entry which is preliminary data.</text>
</comment>
<proteinExistence type="predicted"/>
<protein>
    <submittedName>
        <fullName evidence="2">Uncharacterized protein</fullName>
    </submittedName>
</protein>
<keyword evidence="3" id="KW-1185">Reference proteome</keyword>
<dbReference type="OrthoDB" id="10506270at2759"/>
<evidence type="ECO:0000313" key="2">
    <source>
        <dbReference type="EMBL" id="GFY55202.1"/>
    </source>
</evidence>
<dbReference type="AlphaFoldDB" id="A0A8X7C6E8"/>
<organism evidence="2 3">
    <name type="scientific">Trichonephila inaurata madagascariensis</name>
    <dbReference type="NCBI Taxonomy" id="2747483"/>
    <lineage>
        <taxon>Eukaryota</taxon>
        <taxon>Metazoa</taxon>
        <taxon>Ecdysozoa</taxon>
        <taxon>Arthropoda</taxon>
        <taxon>Chelicerata</taxon>
        <taxon>Arachnida</taxon>
        <taxon>Araneae</taxon>
        <taxon>Araneomorphae</taxon>
        <taxon>Entelegynae</taxon>
        <taxon>Araneoidea</taxon>
        <taxon>Nephilidae</taxon>
        <taxon>Trichonephila</taxon>
        <taxon>Trichonephila inaurata</taxon>
    </lineage>
</organism>
<accession>A0A8X7C6E8</accession>
<dbReference type="EMBL" id="BMAV01010260">
    <property type="protein sequence ID" value="GFY55202.1"/>
    <property type="molecule type" value="Genomic_DNA"/>
</dbReference>
<feature type="region of interest" description="Disordered" evidence="1">
    <location>
        <begin position="1"/>
        <end position="35"/>
    </location>
</feature>
<feature type="compositionally biased region" description="Basic and acidic residues" evidence="1">
    <location>
        <begin position="14"/>
        <end position="26"/>
    </location>
</feature>
<evidence type="ECO:0000256" key="1">
    <source>
        <dbReference type="SAM" id="MobiDB-lite"/>
    </source>
</evidence>
<evidence type="ECO:0000313" key="3">
    <source>
        <dbReference type="Proteomes" id="UP000886998"/>
    </source>
</evidence>
<name>A0A8X7C6E8_9ARAC</name>
<reference evidence="2" key="1">
    <citation type="submission" date="2020-08" db="EMBL/GenBank/DDBJ databases">
        <title>Multicomponent nature underlies the extraordinary mechanical properties of spider dragline silk.</title>
        <authorList>
            <person name="Kono N."/>
            <person name="Nakamura H."/>
            <person name="Mori M."/>
            <person name="Yoshida Y."/>
            <person name="Ohtoshi R."/>
            <person name="Malay A.D."/>
            <person name="Moran D.A.P."/>
            <person name="Tomita M."/>
            <person name="Numata K."/>
            <person name="Arakawa K."/>
        </authorList>
    </citation>
    <scope>NUCLEOTIDE SEQUENCE</scope>
</reference>
<feature type="compositionally biased region" description="Polar residues" evidence="1">
    <location>
        <begin position="1"/>
        <end position="13"/>
    </location>
</feature>
<dbReference type="Proteomes" id="UP000886998">
    <property type="component" value="Unassembled WGS sequence"/>
</dbReference>
<sequence length="70" mass="7940">MTSAIVNGLQFQGHNDEKDNSSHQKEQIYMNGTATDTSDLLKSETELSSFKLCKVHTSFVMLNFTDRLKK</sequence>
<gene>
    <name evidence="2" type="ORF">TNIN_31791</name>
</gene>